<feature type="domain" description="FAD dependent oxidoreductase" evidence="7">
    <location>
        <begin position="8"/>
        <end position="41"/>
    </location>
</feature>
<evidence type="ECO:0000313" key="10">
    <source>
        <dbReference type="Proteomes" id="UP000033664"/>
    </source>
</evidence>
<dbReference type="RefSeq" id="WP_045980582.1">
    <property type="nucleotide sequence ID" value="NZ_JXXY01000022.1"/>
</dbReference>
<dbReference type="InterPro" id="IPR007867">
    <property type="entry name" value="GMC_OxRtase_C"/>
</dbReference>
<protein>
    <submittedName>
        <fullName evidence="9">Glucose-methanol-choline oxidoreductase</fullName>
    </submittedName>
</protein>
<keyword evidence="4" id="KW-0274">FAD</keyword>
<evidence type="ECO:0000259" key="7">
    <source>
        <dbReference type="Pfam" id="PF01266"/>
    </source>
</evidence>
<dbReference type="SUPFAM" id="SSF51905">
    <property type="entry name" value="FAD/NAD(P)-binding domain"/>
    <property type="match status" value="1"/>
</dbReference>
<dbReference type="PANTHER" id="PTHR42784:SF1">
    <property type="entry name" value="PYRANOSE 2-OXIDASE"/>
    <property type="match status" value="1"/>
</dbReference>
<dbReference type="Gene3D" id="3.50.50.60">
    <property type="entry name" value="FAD/NAD(P)-binding domain"/>
    <property type="match status" value="2"/>
</dbReference>
<sequence length="666" mass="73085">MNSKTEYDVVIVGAGIAGAIVAYELGKAGKKVLILEAGPAVPADRSKYMDTFFKAAAKTPESPYPPATQNAVANSLNNPLGLPDPSTENTPRYTVLQVDAWRKPTQCYFDYPPQDANVSGTSLNAKFAFASSYERIGGGTTWHWLGTCLRLLPQDFELKTLYGQGVDWPGGEQFYQDLVPFYEKADQEINVAGDKQRMQRLYEQFGVDPSGTYGAHYDFPMPGIVPALQDRVYEHATLGMKYEGNEVYVSPTPQGRNSRPGERRQCAGNTNCIPICPIQAKYDATVTLARALQTGNVEIRYQHVASNIQLDSTTQQVCAIDYISYTHANGIATGQGSVTGKRFVLAAHAIETPKLLLMSNKNPGFENGVANSSDQVGRNLMDHIMYLGWGLAEKPIYPYRGPLSTGGIESLRDGDFRKQRSAYRIEIGNEGWQWAANDPGTTLADFIFGQNNSQLNGNSVNQQGQQLRLDDNLPANSKLFGQQLVQTLNQAYTRQLRLGYLIEQLPDANNRVELSSTLKDNLGLPRPKVTYRLASDYERKAFVSAKQITTELFTQLGATEYTQDPGEPNLSNAEDASATKFQYQDDSGTLHNFKFYGAGHIVGTYRMGDDPATSVLNHRQQSWDHANLYMVGSGVFPTIGTGNPTLTIAALAFQGAGHILDDLAGA</sequence>
<reference evidence="9 10" key="1">
    <citation type="journal article" date="2015" name="BMC Genomics">
        <title>Genome mining reveals unlocked bioactive potential of marine Gram-negative bacteria.</title>
        <authorList>
            <person name="Machado H."/>
            <person name="Sonnenschein E.C."/>
            <person name="Melchiorsen J."/>
            <person name="Gram L."/>
        </authorList>
    </citation>
    <scope>NUCLEOTIDE SEQUENCE [LARGE SCALE GENOMIC DNA]</scope>
    <source>
        <strain evidence="9 10">S3137</strain>
    </source>
</reference>
<comment type="caution">
    <text evidence="9">The sequence shown here is derived from an EMBL/GenBank/DDBJ whole genome shotgun (WGS) entry which is preliminary data.</text>
</comment>
<evidence type="ECO:0000256" key="3">
    <source>
        <dbReference type="ARBA" id="ARBA00022630"/>
    </source>
</evidence>
<organism evidence="9 10">
    <name type="scientific">Pseudoalteromonas ruthenica</name>
    <dbReference type="NCBI Taxonomy" id="151081"/>
    <lineage>
        <taxon>Bacteria</taxon>
        <taxon>Pseudomonadati</taxon>
        <taxon>Pseudomonadota</taxon>
        <taxon>Gammaproteobacteria</taxon>
        <taxon>Alteromonadales</taxon>
        <taxon>Pseudoalteromonadaceae</taxon>
        <taxon>Pseudoalteromonas</taxon>
    </lineage>
</organism>
<keyword evidence="3" id="KW-0285">Flavoprotein</keyword>
<dbReference type="GeneID" id="58229372"/>
<dbReference type="InterPro" id="IPR036188">
    <property type="entry name" value="FAD/NAD-bd_sf"/>
</dbReference>
<dbReference type="InterPro" id="IPR051473">
    <property type="entry name" value="P2Ox-like"/>
</dbReference>
<accession>A0A0F4PI30</accession>
<feature type="domain" description="Glucose-methanol-choline oxidoreductase N-terminal" evidence="6">
    <location>
        <begin position="263"/>
        <end position="384"/>
    </location>
</feature>
<name>A0A0F4PI30_9GAMM</name>
<keyword evidence="10" id="KW-1185">Reference proteome</keyword>
<dbReference type="PANTHER" id="PTHR42784">
    <property type="entry name" value="PYRANOSE 2-OXIDASE"/>
    <property type="match status" value="1"/>
</dbReference>
<dbReference type="Pfam" id="PF00732">
    <property type="entry name" value="GMC_oxred_N"/>
    <property type="match status" value="1"/>
</dbReference>
<dbReference type="InterPro" id="IPR006076">
    <property type="entry name" value="FAD-dep_OxRdtase"/>
</dbReference>
<dbReference type="SUPFAM" id="SSF54373">
    <property type="entry name" value="FAD-linked reductases, C-terminal domain"/>
    <property type="match status" value="1"/>
</dbReference>
<evidence type="ECO:0000259" key="6">
    <source>
        <dbReference type="Pfam" id="PF00732"/>
    </source>
</evidence>
<comment type="similarity">
    <text evidence="2">Belongs to the GMC oxidoreductase family.</text>
</comment>
<gene>
    <name evidence="9" type="ORF">TW72_12800</name>
</gene>
<comment type="cofactor">
    <cofactor evidence="1">
        <name>FAD</name>
        <dbReference type="ChEBI" id="CHEBI:57692"/>
    </cofactor>
</comment>
<dbReference type="Proteomes" id="UP000033664">
    <property type="component" value="Unassembled WGS sequence"/>
</dbReference>
<dbReference type="Pfam" id="PF01266">
    <property type="entry name" value="DAO"/>
    <property type="match status" value="1"/>
</dbReference>
<evidence type="ECO:0000256" key="1">
    <source>
        <dbReference type="ARBA" id="ARBA00001974"/>
    </source>
</evidence>
<evidence type="ECO:0000256" key="4">
    <source>
        <dbReference type="ARBA" id="ARBA00022827"/>
    </source>
</evidence>
<dbReference type="InterPro" id="IPR000172">
    <property type="entry name" value="GMC_OxRdtase_N"/>
</dbReference>
<dbReference type="GO" id="GO:0016614">
    <property type="term" value="F:oxidoreductase activity, acting on CH-OH group of donors"/>
    <property type="evidence" value="ECO:0007669"/>
    <property type="project" value="InterPro"/>
</dbReference>
<evidence type="ECO:0000259" key="8">
    <source>
        <dbReference type="Pfam" id="PF05199"/>
    </source>
</evidence>
<feature type="domain" description="Glucose-methanol-choline oxidoreductase C-terminal" evidence="8">
    <location>
        <begin position="506"/>
        <end position="652"/>
    </location>
</feature>
<evidence type="ECO:0000256" key="2">
    <source>
        <dbReference type="ARBA" id="ARBA00010790"/>
    </source>
</evidence>
<dbReference type="AlphaFoldDB" id="A0A0F4PI30"/>
<dbReference type="GO" id="GO:0050660">
    <property type="term" value="F:flavin adenine dinucleotide binding"/>
    <property type="evidence" value="ECO:0007669"/>
    <property type="project" value="InterPro"/>
</dbReference>
<proteinExistence type="inferred from homology"/>
<dbReference type="eggNOG" id="COG2303">
    <property type="taxonomic scope" value="Bacteria"/>
</dbReference>
<dbReference type="PATRIC" id="fig|151081.8.peg.3653"/>
<evidence type="ECO:0000313" key="9">
    <source>
        <dbReference type="EMBL" id="KJY98601.1"/>
    </source>
</evidence>
<dbReference type="EMBL" id="JXXZ01000010">
    <property type="protein sequence ID" value="KJY98601.1"/>
    <property type="molecule type" value="Genomic_DNA"/>
</dbReference>
<keyword evidence="5" id="KW-0560">Oxidoreductase</keyword>
<dbReference type="OrthoDB" id="9787779at2"/>
<evidence type="ECO:0000256" key="5">
    <source>
        <dbReference type="ARBA" id="ARBA00023002"/>
    </source>
</evidence>
<dbReference type="Pfam" id="PF05199">
    <property type="entry name" value="GMC_oxred_C"/>
    <property type="match status" value="1"/>
</dbReference>